<evidence type="ECO:0000256" key="1">
    <source>
        <dbReference type="SAM" id="MobiDB-lite"/>
    </source>
</evidence>
<accession>A0A5A9MZ66</accession>
<name>A0A5A9MZ66_9TELE</name>
<proteinExistence type="predicted"/>
<evidence type="ECO:0000313" key="2">
    <source>
        <dbReference type="EMBL" id="KAA0703032.1"/>
    </source>
</evidence>
<organism evidence="2 3">
    <name type="scientific">Triplophysa tibetana</name>
    <dbReference type="NCBI Taxonomy" id="1572043"/>
    <lineage>
        <taxon>Eukaryota</taxon>
        <taxon>Metazoa</taxon>
        <taxon>Chordata</taxon>
        <taxon>Craniata</taxon>
        <taxon>Vertebrata</taxon>
        <taxon>Euteleostomi</taxon>
        <taxon>Actinopterygii</taxon>
        <taxon>Neopterygii</taxon>
        <taxon>Teleostei</taxon>
        <taxon>Ostariophysi</taxon>
        <taxon>Cypriniformes</taxon>
        <taxon>Nemacheilidae</taxon>
        <taxon>Triplophysa</taxon>
    </lineage>
</organism>
<feature type="region of interest" description="Disordered" evidence="1">
    <location>
        <begin position="34"/>
        <end position="68"/>
    </location>
</feature>
<dbReference type="EMBL" id="SOYY01000024">
    <property type="protein sequence ID" value="KAA0703032.1"/>
    <property type="molecule type" value="Genomic_DNA"/>
</dbReference>
<protein>
    <submittedName>
        <fullName evidence="2">Uncharacterized protein</fullName>
    </submittedName>
</protein>
<evidence type="ECO:0000313" key="3">
    <source>
        <dbReference type="Proteomes" id="UP000324632"/>
    </source>
</evidence>
<comment type="caution">
    <text evidence="2">The sequence shown here is derived from an EMBL/GenBank/DDBJ whole genome shotgun (WGS) entry which is preliminary data.</text>
</comment>
<keyword evidence="3" id="KW-1185">Reference proteome</keyword>
<reference evidence="2 3" key="1">
    <citation type="journal article" date="2019" name="Mol. Ecol. Resour.">
        <title>Chromosome-level genome assembly of Triplophysa tibetana, a fish adapted to the harsh high-altitude environment of the Tibetan Plateau.</title>
        <authorList>
            <person name="Yang X."/>
            <person name="Liu H."/>
            <person name="Ma Z."/>
            <person name="Zou Y."/>
            <person name="Zou M."/>
            <person name="Mao Y."/>
            <person name="Li X."/>
            <person name="Wang H."/>
            <person name="Chen T."/>
            <person name="Wang W."/>
            <person name="Yang R."/>
        </authorList>
    </citation>
    <scope>NUCLEOTIDE SEQUENCE [LARGE SCALE GENOMIC DNA]</scope>
    <source>
        <strain evidence="2">TTIB1903HZAU</strain>
        <tissue evidence="2">Muscle</tissue>
    </source>
</reference>
<dbReference type="Proteomes" id="UP000324632">
    <property type="component" value="Chromosome 24"/>
</dbReference>
<dbReference type="AlphaFoldDB" id="A0A5A9MZ66"/>
<sequence length="108" mass="12292">MLLEAVLRMENVPKNAREGEQRMADACLAQLRTAVRENDSPESGRSTDSVCGAEAWRDPPRDSQQLQSDSVNWLDCTPLSTYKDIMPHRCHGCQHTNQLVNKRRANQR</sequence>
<gene>
    <name evidence="2" type="ORF">E1301_Tti010860</name>
</gene>